<reference evidence="1" key="1">
    <citation type="submission" date="2020-04" db="EMBL/GenBank/DDBJ databases">
        <authorList>
            <person name="Alioto T."/>
            <person name="Alioto T."/>
            <person name="Gomez Garrido J."/>
        </authorList>
    </citation>
    <scope>NUCLEOTIDE SEQUENCE</scope>
    <source>
        <strain evidence="1">A484AB</strain>
    </source>
</reference>
<keyword evidence="2" id="KW-1185">Reference proteome</keyword>
<gene>
    <name evidence="1" type="ORF">PACLA_8A063962</name>
</gene>
<organism evidence="1 2">
    <name type="scientific">Paramuricea clavata</name>
    <name type="common">Red gorgonian</name>
    <name type="synonym">Violescent sea-whip</name>
    <dbReference type="NCBI Taxonomy" id="317549"/>
    <lineage>
        <taxon>Eukaryota</taxon>
        <taxon>Metazoa</taxon>
        <taxon>Cnidaria</taxon>
        <taxon>Anthozoa</taxon>
        <taxon>Octocorallia</taxon>
        <taxon>Malacalcyonacea</taxon>
        <taxon>Plexauridae</taxon>
        <taxon>Paramuricea</taxon>
    </lineage>
</organism>
<sequence length="531" mass="61092">MSENERIEQNLFILDKFCVGDSLYHEVSILSDDLPKSYLVKQLRADMNKTYHIERTRGYPGARLDFTSTLRDHVKELLAQQPDLSDSVVQVKLSGDGARMTRSTNFMLSSFALLQQGNVMSSKSNRTVAIINGKEDYQTLKTALPDFFDEVNSLIETGSLLVDCNEVKLEFFLGGDYKFLLMIMGLNSATADYACLWCEIHRQFRWDTSKDLLFYNTGPLKRTLENIKKQCQCKSSNYGCINPALINIDLDHVLADELHLLLRVTDRMLQKVVDEILEKDAIEDFNKPKGQPKGVLLKKFVDDVNSPGVTFSVWYKKNADGFRSNFLEYTILVGAQKKLMLMKLRSMLENYLHSNTAATVMQIWNDFKEYYDLISDINLTSRLSNTAFGKAKQWLELFCSIRQLRTGFTGQVVEKNNDDAKRILYQKSNMWDATKDILSIENRQWDIKEHERNKGNYTKRNRQYWDVEISQNKKKIRQITEAPILQEENEAADVATGSLAQLREEIKANGLDQRGLSKLKKIEPISLLKIS</sequence>
<dbReference type="AlphaFoldDB" id="A0A7D9IYT8"/>
<name>A0A7D9IYT8_PARCT</name>
<dbReference type="PANTHER" id="PTHR31424:SF3">
    <property type="entry name" value="RING-TYPE DOMAIN-CONTAINING PROTEIN"/>
    <property type="match status" value="1"/>
</dbReference>
<evidence type="ECO:0000313" key="2">
    <source>
        <dbReference type="Proteomes" id="UP001152795"/>
    </source>
</evidence>
<comment type="caution">
    <text evidence="1">The sequence shown here is derived from an EMBL/GenBank/DDBJ whole genome shotgun (WGS) entry which is preliminary data.</text>
</comment>
<evidence type="ECO:0000313" key="1">
    <source>
        <dbReference type="EMBL" id="CAB4016317.1"/>
    </source>
</evidence>
<proteinExistence type="predicted"/>
<protein>
    <submittedName>
        <fullName evidence="1">Uncharacterized protein</fullName>
    </submittedName>
</protein>
<dbReference type="PANTHER" id="PTHR31424">
    <property type="entry name" value="PROTEIN CBG23806"/>
    <property type="match status" value="1"/>
</dbReference>
<dbReference type="OrthoDB" id="5983224at2759"/>
<dbReference type="EMBL" id="CACRXK020009068">
    <property type="protein sequence ID" value="CAB4016317.1"/>
    <property type="molecule type" value="Genomic_DNA"/>
</dbReference>
<dbReference type="Proteomes" id="UP001152795">
    <property type="component" value="Unassembled WGS sequence"/>
</dbReference>
<accession>A0A7D9IYT8</accession>